<organism evidence="17 18">
    <name type="scientific">Xylella fastidiosa subsp. sandyi Ann-1</name>
    <dbReference type="NCBI Taxonomy" id="155920"/>
    <lineage>
        <taxon>Bacteria</taxon>
        <taxon>Pseudomonadati</taxon>
        <taxon>Pseudomonadota</taxon>
        <taxon>Gammaproteobacteria</taxon>
        <taxon>Lysobacterales</taxon>
        <taxon>Lysobacteraceae</taxon>
        <taxon>Xylella</taxon>
    </lineage>
</organism>
<evidence type="ECO:0000313" key="18">
    <source>
        <dbReference type="Proteomes" id="UP000027215"/>
    </source>
</evidence>
<evidence type="ECO:0000256" key="7">
    <source>
        <dbReference type="ARBA" id="ARBA00022832"/>
    </source>
</evidence>
<dbReference type="Pfam" id="PF00501">
    <property type="entry name" value="AMP-binding"/>
    <property type="match status" value="1"/>
</dbReference>
<keyword evidence="10" id="KW-0443">Lipid metabolism</keyword>
<comment type="subcellular location">
    <subcellularLocation>
        <location evidence="2">Membrane</location>
        <topology evidence="2">Peripheral membrane protein</topology>
    </subcellularLocation>
</comment>
<evidence type="ECO:0000259" key="16">
    <source>
        <dbReference type="Pfam" id="PF13193"/>
    </source>
</evidence>
<keyword evidence="11" id="KW-0472">Membrane</keyword>
<dbReference type="Gene3D" id="3.40.50.12780">
    <property type="entry name" value="N-terminal domain of ligase-like"/>
    <property type="match status" value="1"/>
</dbReference>
<evidence type="ECO:0000313" key="17">
    <source>
        <dbReference type="EMBL" id="AIC09387.1"/>
    </source>
</evidence>
<evidence type="ECO:0000256" key="14">
    <source>
        <dbReference type="ARBA" id="ARBA00042773"/>
    </source>
</evidence>
<evidence type="ECO:0000256" key="5">
    <source>
        <dbReference type="ARBA" id="ARBA00022598"/>
    </source>
</evidence>
<sequence length="569" mass="62996">MSQTRPWLQHYPSGISTEIDTDAFRTIADVFNTSVIKYRHCPAYTNFGKTLTYGEVDLLTKQFASYLLNVLKLKKGDRIALMMLNCLQYPVATFGALCAGLTVVNVNPLYTARELKHQLVDAGSTVLVVMDNFCTTVQQIIADTPIKQVITTELGDLLDFPKRSLINFAVKHIKKLVPEYQLPRSIRFREALALGSKHSMPPIHIASDDLAFLQYTGGTTGTPKGAMLTHRNMVANMQQVSQWLQTSNSLKEGCETVLTALPLYHIFALTANSLVFMKIGGCNHLISNPRNMRAFVKELQRVRFTVITGVNTLFNKLLNTPGFDKLDFSSLKIALGGGMVIQRSVAEQWKQVTHVPLIEAYGLTEASPAACINPLNLQEHNGSIGMPIPSTDVCIKDDTNGVLPIGEMGELCIKGPQVMKGYWQRPEETSEVLDADGWLHTGDIVKMDKQGFLYIIDRKKEIILVSGFNVYPKEIEEVIAMIPGVAEVAAVGVPDEQSGEVVKVVIVKKDPMLTAEEVKAHAATNLTRYKLPRIIEFRATLPKTDVGKILRRELRDAAPASNTFTAQPK</sequence>
<dbReference type="AlphaFoldDB" id="A0A060H8Z9"/>
<evidence type="ECO:0000256" key="8">
    <source>
        <dbReference type="ARBA" id="ARBA00022840"/>
    </source>
</evidence>
<proteinExistence type="inferred from homology"/>
<comment type="cofactor">
    <cofactor evidence="1">
        <name>Mg(2+)</name>
        <dbReference type="ChEBI" id="CHEBI:18420"/>
    </cofactor>
</comment>
<name>A0A060H8Z9_XYLFS</name>
<dbReference type="InterPro" id="IPR042099">
    <property type="entry name" value="ANL_N_sf"/>
</dbReference>
<comment type="pathway">
    <text evidence="3">Lipid metabolism; fatty acid beta-oxidation.</text>
</comment>
<evidence type="ECO:0000256" key="1">
    <source>
        <dbReference type="ARBA" id="ARBA00001946"/>
    </source>
</evidence>
<dbReference type="SUPFAM" id="SSF56801">
    <property type="entry name" value="Acetyl-CoA synthetase-like"/>
    <property type="match status" value="1"/>
</dbReference>
<feature type="domain" description="AMP-dependent synthetase/ligase" evidence="15">
    <location>
        <begin position="37"/>
        <end position="423"/>
    </location>
</feature>
<evidence type="ECO:0000256" key="4">
    <source>
        <dbReference type="ARBA" id="ARBA00006432"/>
    </source>
</evidence>
<dbReference type="Proteomes" id="UP000027215">
    <property type="component" value="Chromosome"/>
</dbReference>
<dbReference type="EC" id="6.2.1.3" evidence="12"/>
<accession>A0A060H8Z9</accession>
<evidence type="ECO:0000256" key="6">
    <source>
        <dbReference type="ARBA" id="ARBA00022741"/>
    </source>
</evidence>
<dbReference type="Gene3D" id="3.30.300.30">
    <property type="match status" value="1"/>
</dbReference>
<dbReference type="HOGENOM" id="CLU_000022_59_9_6"/>
<dbReference type="FunFam" id="3.30.300.30:FF:000006">
    <property type="entry name" value="Long-chain-fatty-acid--CoA ligase FadD"/>
    <property type="match status" value="1"/>
</dbReference>
<reference evidence="17 18" key="1">
    <citation type="submission" date="2013-08" db="EMBL/GenBank/DDBJ databases">
        <authorList>
            <person name="Stouthamer R."/>
            <person name="Nunney L."/>
        </authorList>
    </citation>
    <scope>NUCLEOTIDE SEQUENCE [LARGE SCALE GENOMIC DNA]</scope>
    <source>
        <strain evidence="18">ann-1</strain>
    </source>
</reference>
<dbReference type="InterPro" id="IPR025110">
    <property type="entry name" value="AMP-bd_C"/>
</dbReference>
<keyword evidence="8" id="KW-0067">ATP-binding</keyword>
<evidence type="ECO:0000256" key="12">
    <source>
        <dbReference type="ARBA" id="ARBA00026121"/>
    </source>
</evidence>
<dbReference type="InterPro" id="IPR020845">
    <property type="entry name" value="AMP-binding_CS"/>
</dbReference>
<evidence type="ECO:0000256" key="11">
    <source>
        <dbReference type="ARBA" id="ARBA00023136"/>
    </source>
</evidence>
<keyword evidence="6" id="KW-0547">Nucleotide-binding</keyword>
<keyword evidence="7" id="KW-0276">Fatty acid metabolism</keyword>
<evidence type="ECO:0000259" key="15">
    <source>
        <dbReference type="Pfam" id="PF00501"/>
    </source>
</evidence>
<evidence type="ECO:0000256" key="13">
    <source>
        <dbReference type="ARBA" id="ARBA00039545"/>
    </source>
</evidence>
<evidence type="ECO:0000256" key="3">
    <source>
        <dbReference type="ARBA" id="ARBA00005005"/>
    </source>
</evidence>
<comment type="similarity">
    <text evidence="4">Belongs to the ATP-dependent AMP-binding enzyme family.</text>
</comment>
<dbReference type="Pfam" id="PF13193">
    <property type="entry name" value="AMP-binding_C"/>
    <property type="match status" value="1"/>
</dbReference>
<dbReference type="InterPro" id="IPR045851">
    <property type="entry name" value="AMP-bd_C_sf"/>
</dbReference>
<dbReference type="CDD" id="cd05936">
    <property type="entry name" value="FC-FACS_FadD_like"/>
    <property type="match status" value="1"/>
</dbReference>
<evidence type="ECO:0000256" key="10">
    <source>
        <dbReference type="ARBA" id="ARBA00023098"/>
    </source>
</evidence>
<gene>
    <name evidence="17" type="ORF">D934_02195</name>
</gene>
<dbReference type="KEGG" id="xfs:D934_02195"/>
<evidence type="ECO:0000256" key="9">
    <source>
        <dbReference type="ARBA" id="ARBA00022842"/>
    </source>
</evidence>
<protein>
    <recommendedName>
        <fullName evidence="13">Long-chain-fatty-acid--CoA ligase</fullName>
        <ecNumber evidence="12">6.2.1.3</ecNumber>
    </recommendedName>
    <alternativeName>
        <fullName evidence="14">Long-chain acyl-CoA synthetase</fullName>
    </alternativeName>
</protein>
<dbReference type="PANTHER" id="PTHR43767:SF8">
    <property type="entry name" value="LONG-CHAIN-FATTY-ACID--COA LIGASE"/>
    <property type="match status" value="1"/>
</dbReference>
<dbReference type="EMBL" id="CP006696">
    <property type="protein sequence ID" value="AIC09387.1"/>
    <property type="molecule type" value="Genomic_DNA"/>
</dbReference>
<keyword evidence="5 17" id="KW-0436">Ligase</keyword>
<dbReference type="GO" id="GO:0004467">
    <property type="term" value="F:long-chain fatty acid-CoA ligase activity"/>
    <property type="evidence" value="ECO:0007669"/>
    <property type="project" value="UniProtKB-EC"/>
</dbReference>
<dbReference type="PANTHER" id="PTHR43767">
    <property type="entry name" value="LONG-CHAIN-FATTY-ACID--COA LIGASE"/>
    <property type="match status" value="1"/>
</dbReference>
<dbReference type="GO" id="GO:0005524">
    <property type="term" value="F:ATP binding"/>
    <property type="evidence" value="ECO:0007669"/>
    <property type="project" value="UniProtKB-KW"/>
</dbReference>
<evidence type="ECO:0000256" key="2">
    <source>
        <dbReference type="ARBA" id="ARBA00004170"/>
    </source>
</evidence>
<dbReference type="RefSeq" id="WP_020851012.1">
    <property type="nucleotide sequence ID" value="NZ_CP006696.1"/>
</dbReference>
<feature type="domain" description="AMP-binding enzyme C-terminal" evidence="16">
    <location>
        <begin position="474"/>
        <end position="548"/>
    </location>
</feature>
<keyword evidence="9" id="KW-0460">Magnesium</keyword>
<dbReference type="NCBIfam" id="NF006442">
    <property type="entry name" value="PRK08751.1"/>
    <property type="match status" value="1"/>
</dbReference>
<dbReference type="GO" id="GO:0016020">
    <property type="term" value="C:membrane"/>
    <property type="evidence" value="ECO:0007669"/>
    <property type="project" value="UniProtKB-SubCell"/>
</dbReference>
<dbReference type="InterPro" id="IPR000873">
    <property type="entry name" value="AMP-dep_synth/lig_dom"/>
</dbReference>
<dbReference type="InterPro" id="IPR050237">
    <property type="entry name" value="ATP-dep_AMP-bd_enzyme"/>
</dbReference>
<dbReference type="PATRIC" id="fig|155920.8.peg.530"/>
<dbReference type="PROSITE" id="PS00455">
    <property type="entry name" value="AMP_BINDING"/>
    <property type="match status" value="1"/>
</dbReference>
<dbReference type="FunFam" id="3.40.50.12780:FF:000003">
    <property type="entry name" value="Long-chain-fatty-acid--CoA ligase FadD"/>
    <property type="match status" value="1"/>
</dbReference>